<feature type="chain" id="PRO_5013234442" evidence="2">
    <location>
        <begin position="25"/>
        <end position="685"/>
    </location>
</feature>
<comment type="caution">
    <text evidence="5">The sequence shown here is derived from an EMBL/GenBank/DDBJ whole genome shotgun (WGS) entry which is preliminary data.</text>
</comment>
<dbReference type="SMART" id="SM00241">
    <property type="entry name" value="ZP"/>
    <property type="match status" value="1"/>
</dbReference>
<dbReference type="CDD" id="cd01099">
    <property type="entry name" value="PAN_AP_HGF"/>
    <property type="match status" value="1"/>
</dbReference>
<protein>
    <submittedName>
        <fullName evidence="5">Cuticlin-1</fullName>
    </submittedName>
</protein>
<dbReference type="PANTHER" id="PTHR47327:SF1">
    <property type="entry name" value="RE15579P"/>
    <property type="match status" value="1"/>
</dbReference>
<dbReference type="SUPFAM" id="SSF57414">
    <property type="entry name" value="Hairpin loop containing domain-like"/>
    <property type="match status" value="2"/>
</dbReference>
<evidence type="ECO:0000259" key="3">
    <source>
        <dbReference type="PROSITE" id="PS50948"/>
    </source>
</evidence>
<dbReference type="Proteomes" id="UP000198287">
    <property type="component" value="Unassembled WGS sequence"/>
</dbReference>
<dbReference type="STRING" id="158441.A0A226EXA3"/>
<dbReference type="OMA" id="FYEFNCE"/>
<feature type="domain" description="Apple" evidence="3">
    <location>
        <begin position="128"/>
        <end position="211"/>
    </location>
</feature>
<evidence type="ECO:0000256" key="2">
    <source>
        <dbReference type="SAM" id="SignalP"/>
    </source>
</evidence>
<dbReference type="InterPro" id="IPR003609">
    <property type="entry name" value="Pan_app"/>
</dbReference>
<evidence type="ECO:0000256" key="1">
    <source>
        <dbReference type="SAM" id="Phobius"/>
    </source>
</evidence>
<feature type="domain" description="Apple" evidence="3">
    <location>
        <begin position="37"/>
        <end position="122"/>
    </location>
</feature>
<dbReference type="PROSITE" id="PS51034">
    <property type="entry name" value="ZP_2"/>
    <property type="match status" value="1"/>
</dbReference>
<proteinExistence type="predicted"/>
<dbReference type="InterPro" id="IPR001507">
    <property type="entry name" value="ZP_dom"/>
</dbReference>
<dbReference type="Pfam" id="PF00024">
    <property type="entry name" value="PAN_1"/>
    <property type="match status" value="2"/>
</dbReference>
<keyword evidence="1" id="KW-0472">Membrane</keyword>
<organism evidence="5 6">
    <name type="scientific">Folsomia candida</name>
    <name type="common">Springtail</name>
    <dbReference type="NCBI Taxonomy" id="158441"/>
    <lineage>
        <taxon>Eukaryota</taxon>
        <taxon>Metazoa</taxon>
        <taxon>Ecdysozoa</taxon>
        <taxon>Arthropoda</taxon>
        <taxon>Hexapoda</taxon>
        <taxon>Collembola</taxon>
        <taxon>Entomobryomorpha</taxon>
        <taxon>Isotomoidea</taxon>
        <taxon>Isotomidae</taxon>
        <taxon>Proisotominae</taxon>
        <taxon>Folsomia</taxon>
    </lineage>
</organism>
<dbReference type="PROSITE" id="PS50948">
    <property type="entry name" value="PAN"/>
    <property type="match status" value="3"/>
</dbReference>
<reference evidence="5 6" key="1">
    <citation type="submission" date="2015-12" db="EMBL/GenBank/DDBJ databases">
        <title>The genome of Folsomia candida.</title>
        <authorList>
            <person name="Faddeeva A."/>
            <person name="Derks M.F."/>
            <person name="Anvar Y."/>
            <person name="Smit S."/>
            <person name="Van Straalen N."/>
            <person name="Roelofs D."/>
        </authorList>
    </citation>
    <scope>NUCLEOTIDE SEQUENCE [LARGE SCALE GENOMIC DNA]</scope>
    <source>
        <strain evidence="5 6">VU population</strain>
        <tissue evidence="5">Whole body</tissue>
    </source>
</reference>
<accession>A0A226EXA3</accession>
<dbReference type="Gene3D" id="3.50.4.10">
    <property type="entry name" value="Hepatocyte Growth Factor"/>
    <property type="match status" value="2"/>
</dbReference>
<evidence type="ECO:0000313" key="6">
    <source>
        <dbReference type="Proteomes" id="UP000198287"/>
    </source>
</evidence>
<keyword evidence="2" id="KW-0732">Signal</keyword>
<keyword evidence="6" id="KW-1185">Reference proteome</keyword>
<keyword evidence="1" id="KW-0812">Transmembrane</keyword>
<dbReference type="OrthoDB" id="6430118at2759"/>
<dbReference type="GO" id="GO:0009653">
    <property type="term" value="P:anatomical structure morphogenesis"/>
    <property type="evidence" value="ECO:0007669"/>
    <property type="project" value="TreeGrafter"/>
</dbReference>
<dbReference type="PANTHER" id="PTHR47327">
    <property type="entry name" value="FI18240P1-RELATED"/>
    <property type="match status" value="1"/>
</dbReference>
<evidence type="ECO:0000313" key="5">
    <source>
        <dbReference type="EMBL" id="OXA61704.1"/>
    </source>
</evidence>
<feature type="transmembrane region" description="Helical" evidence="1">
    <location>
        <begin position="620"/>
        <end position="645"/>
    </location>
</feature>
<feature type="domain" description="ZP" evidence="4">
    <location>
        <begin position="306"/>
        <end position="557"/>
    </location>
</feature>
<name>A0A226EXA3_FOLCA</name>
<dbReference type="AlphaFoldDB" id="A0A226EXA3"/>
<dbReference type="InterPro" id="IPR052774">
    <property type="entry name" value="Celegans_DevNeuronal_Protein"/>
</dbReference>
<feature type="domain" description="Apple" evidence="3">
    <location>
        <begin position="222"/>
        <end position="300"/>
    </location>
</feature>
<evidence type="ECO:0000259" key="4">
    <source>
        <dbReference type="PROSITE" id="PS51034"/>
    </source>
</evidence>
<sequence>MAAVVKMRLSDFLCFWFIIQSSNCQILVPLKAALTECSTGIETFEKVTGIELPPEERIPLYSSTSGVILADCYNRCRSSSSCSAFWIDYTSNACFRLANPKFTDNNVEVDASKPSSYFERLCLQGDICSKAWVTERIPGHELAGHDDVIIRSVGSRKRCSELCLTDKRLPCRSADYWESRKECRLSRENRRSQPGSLVKSTKEVEYIENACIEPISTKQRDCEWEVMHRFEFPLSDFATKSENLEECQKACETYTAFTCRSVTFDMVTGLCFLSGADMSTTSPKLLKSHENKIYAQRVACIDMSLDCNGDNMVAKLKTHSPFYGKLYSSALLPECEVFGHGKLFTSLEYPLNGCGVYKDADGSFVGNLIVQQHPLIQKRGDAAFRLVCTFPETNRTVTQKIAFEKESESRLVEAGSAPAPILGIAVSVINATAKSPAVTLRIIDRNGNDVSGVTLGDELYFKVEVESTSAYGVFARDLIARSGTNEEELILLDTRGCPEDPAIFPHLKKLTDGSKSLKGRFEAFKFTNDAVVRFQVYLQFCRSECPPIRCDGENSHGRRRRAMAPNAEKVEFIELQKEIIVTGPINGPKSKMQLPMSTKGDDERIHQKDNGMVICTPKNLMMAMIIGFCLFQVAIVLCCAACICYKKDKKGMSLPPSEPTYRSSDVYYARPSLISTLQSIRNSRR</sequence>
<feature type="signal peptide" evidence="2">
    <location>
        <begin position="1"/>
        <end position="24"/>
    </location>
</feature>
<gene>
    <name evidence="5" type="ORF">Fcan01_02935</name>
</gene>
<keyword evidence="1" id="KW-1133">Transmembrane helix</keyword>
<dbReference type="EMBL" id="LNIX01000001">
    <property type="protein sequence ID" value="OXA61704.1"/>
    <property type="molecule type" value="Genomic_DNA"/>
</dbReference>
<dbReference type="SMART" id="SM00473">
    <property type="entry name" value="PAN_AP"/>
    <property type="match status" value="3"/>
</dbReference>